<evidence type="ECO:0000313" key="11">
    <source>
        <dbReference type="Proteomes" id="UP001595615"/>
    </source>
</evidence>
<comment type="caution">
    <text evidence="10">The sequence shown here is derived from an EMBL/GenBank/DDBJ whole genome shotgun (WGS) entry which is preliminary data.</text>
</comment>
<keyword evidence="6" id="KW-0472">Membrane</keyword>
<keyword evidence="7" id="KW-0998">Cell outer membrane</keyword>
<dbReference type="PANTHER" id="PTHR32552:SF82">
    <property type="entry name" value="FCUA PROTEIN"/>
    <property type="match status" value="1"/>
</dbReference>
<dbReference type="RefSeq" id="WP_380860321.1">
    <property type="nucleotide sequence ID" value="NZ_JBHRXV010000007.1"/>
</dbReference>
<dbReference type="InterPro" id="IPR039426">
    <property type="entry name" value="TonB-dep_rcpt-like"/>
</dbReference>
<organism evidence="10 11">
    <name type="scientific">Sphingoaurantiacus capsulatus</name>
    <dbReference type="NCBI Taxonomy" id="1771310"/>
    <lineage>
        <taxon>Bacteria</taxon>
        <taxon>Pseudomonadati</taxon>
        <taxon>Pseudomonadota</taxon>
        <taxon>Alphaproteobacteria</taxon>
        <taxon>Sphingomonadales</taxon>
        <taxon>Sphingosinicellaceae</taxon>
        <taxon>Sphingoaurantiacus</taxon>
    </lineage>
</organism>
<evidence type="ECO:0000256" key="6">
    <source>
        <dbReference type="ARBA" id="ARBA00023136"/>
    </source>
</evidence>
<evidence type="ECO:0000256" key="3">
    <source>
        <dbReference type="ARBA" id="ARBA00022452"/>
    </source>
</evidence>
<evidence type="ECO:0000256" key="2">
    <source>
        <dbReference type="ARBA" id="ARBA00022448"/>
    </source>
</evidence>
<comment type="subcellular location">
    <subcellularLocation>
        <location evidence="1">Cell outer membrane</location>
        <topology evidence="1">Multi-pass membrane protein</topology>
    </subcellularLocation>
</comment>
<accession>A0ABV7XBG7</accession>
<evidence type="ECO:0000256" key="8">
    <source>
        <dbReference type="SAM" id="SignalP"/>
    </source>
</evidence>
<evidence type="ECO:0000256" key="1">
    <source>
        <dbReference type="ARBA" id="ARBA00004571"/>
    </source>
</evidence>
<keyword evidence="11" id="KW-1185">Reference proteome</keyword>
<keyword evidence="5" id="KW-0798">TonB box</keyword>
<dbReference type="InterPro" id="IPR000531">
    <property type="entry name" value="Beta-barrel_TonB"/>
</dbReference>
<keyword evidence="10" id="KW-0675">Receptor</keyword>
<reference evidence="11" key="1">
    <citation type="journal article" date="2019" name="Int. J. Syst. Evol. Microbiol.">
        <title>The Global Catalogue of Microorganisms (GCM) 10K type strain sequencing project: providing services to taxonomists for standard genome sequencing and annotation.</title>
        <authorList>
            <consortium name="The Broad Institute Genomics Platform"/>
            <consortium name="The Broad Institute Genome Sequencing Center for Infectious Disease"/>
            <person name="Wu L."/>
            <person name="Ma J."/>
        </authorList>
    </citation>
    <scope>NUCLEOTIDE SEQUENCE [LARGE SCALE GENOMIC DNA]</scope>
    <source>
        <strain evidence="11">KCTC 42644</strain>
    </source>
</reference>
<feature type="domain" description="TonB-dependent receptor-like beta-barrel" evidence="9">
    <location>
        <begin position="316"/>
        <end position="605"/>
    </location>
</feature>
<dbReference type="Pfam" id="PF00593">
    <property type="entry name" value="TonB_dep_Rec_b-barrel"/>
    <property type="match status" value="1"/>
</dbReference>
<keyword evidence="8" id="KW-0732">Signal</keyword>
<gene>
    <name evidence="10" type="ORF">ACFOMD_09350</name>
</gene>
<dbReference type="PANTHER" id="PTHR32552">
    <property type="entry name" value="FERRICHROME IRON RECEPTOR-RELATED"/>
    <property type="match status" value="1"/>
</dbReference>
<evidence type="ECO:0000256" key="4">
    <source>
        <dbReference type="ARBA" id="ARBA00022692"/>
    </source>
</evidence>
<dbReference type="EMBL" id="JBHRXV010000007">
    <property type="protein sequence ID" value="MFC3712775.1"/>
    <property type="molecule type" value="Genomic_DNA"/>
</dbReference>
<keyword evidence="2" id="KW-0813">Transport</keyword>
<evidence type="ECO:0000259" key="9">
    <source>
        <dbReference type="Pfam" id="PF00593"/>
    </source>
</evidence>
<evidence type="ECO:0000313" key="10">
    <source>
        <dbReference type="EMBL" id="MFC3712775.1"/>
    </source>
</evidence>
<proteinExistence type="predicted"/>
<feature type="chain" id="PRO_5046359249" evidence="8">
    <location>
        <begin position="22"/>
        <end position="635"/>
    </location>
</feature>
<dbReference type="SUPFAM" id="SSF56935">
    <property type="entry name" value="Porins"/>
    <property type="match status" value="1"/>
</dbReference>
<dbReference type="Gene3D" id="2.40.170.20">
    <property type="entry name" value="TonB-dependent receptor, beta-barrel domain"/>
    <property type="match status" value="1"/>
</dbReference>
<dbReference type="Proteomes" id="UP001595615">
    <property type="component" value="Unassembled WGS sequence"/>
</dbReference>
<keyword evidence="4" id="KW-0812">Transmembrane</keyword>
<sequence>MRFTLLLFAAIPFALATTAHAQRVDDNAVADAEDAFGSNDGGEDLGVYSTYDVRGFSPLKAGNVRVEGLYMDRQADLSSRLVEGNRIRVGPSAIGYAFPAPSGIVDYRLRTPGEATVLSLVSQATSFGGALVEADAMLPLAGRTLDIGGGASFSRSEYASGNNADILNLMVTAVWRPDDTTEVQPFWSRGRTSDEDIYPIIIGNGTATPPRMTRRRFVGQPWADVESERFTYGGIGRTILGDFGLRGGVFRSVNIVHEGHSMLINAATPGVLAARTVVAIPPRSNRSTSGEIGVARRFETGALVHDLRFIARGRSQRRIYGGSTRIALRPAPFDQPDFVDRPAVTFGAQSDDQVRQWTAGLAYEGSVAGVGQLNLGLQRSHYRKSVEAPAGALPVSREKPWLFNAAATVEIAGPLALYGSYTRGLEESEVAPDIALNRDEAPPAVRTRQVDAGVRLRAGPMTLIAGGFEIEKPYYGLDGASLFRRLGTIRHRGLEASVTGSPAEGWTLVAGGVLLDAELSGDEVDAGTVGKRPVGAASRMLTASVEWRPLTALSFDLSADHKGAMRGDIANGVRVDSYTSVDLGLRYRFRLDSRPAVLRLQATNLLNTYAWEVSGSNAFTYLEPRQLVARLTVDF</sequence>
<keyword evidence="3" id="KW-1134">Transmembrane beta strand</keyword>
<feature type="signal peptide" evidence="8">
    <location>
        <begin position="1"/>
        <end position="21"/>
    </location>
</feature>
<evidence type="ECO:0000256" key="7">
    <source>
        <dbReference type="ARBA" id="ARBA00023237"/>
    </source>
</evidence>
<evidence type="ECO:0000256" key="5">
    <source>
        <dbReference type="ARBA" id="ARBA00023077"/>
    </source>
</evidence>
<dbReference type="InterPro" id="IPR036942">
    <property type="entry name" value="Beta-barrel_TonB_sf"/>
</dbReference>
<name>A0ABV7XBG7_9SPHN</name>
<protein>
    <submittedName>
        <fullName evidence="10">TonB-dependent receptor domain-containing protein</fullName>
    </submittedName>
</protein>